<dbReference type="GO" id="GO:0019695">
    <property type="term" value="P:choline metabolic process"/>
    <property type="evidence" value="ECO:0007669"/>
    <property type="project" value="TreeGrafter"/>
</dbReference>
<keyword evidence="4" id="KW-1015">Disulfide bond</keyword>
<feature type="domain" description="Carboxylesterase type B" evidence="7">
    <location>
        <begin position="2"/>
        <end position="516"/>
    </location>
</feature>
<dbReference type="PRINTS" id="PR00878">
    <property type="entry name" value="CHOLNESTRASE"/>
</dbReference>
<evidence type="ECO:0000256" key="6">
    <source>
        <dbReference type="SAM" id="MobiDB-lite"/>
    </source>
</evidence>
<evidence type="ECO:0000256" key="5">
    <source>
        <dbReference type="PIRSR" id="PIRSR600997-1"/>
    </source>
</evidence>
<dbReference type="AlphaFoldDB" id="A0AAE1AUV1"/>
<feature type="active site" description="Acyl-ester intermediate" evidence="5">
    <location>
        <position position="192"/>
    </location>
</feature>
<keyword evidence="2" id="KW-0719">Serine esterase</keyword>
<dbReference type="GO" id="GO:0005886">
    <property type="term" value="C:plasma membrane"/>
    <property type="evidence" value="ECO:0007669"/>
    <property type="project" value="TreeGrafter"/>
</dbReference>
<dbReference type="FunFam" id="3.40.50.1820:FF:000029">
    <property type="entry name" value="Acetylcholinesterase"/>
    <property type="match status" value="1"/>
</dbReference>
<feature type="compositionally biased region" description="Polar residues" evidence="6">
    <location>
        <begin position="541"/>
        <end position="558"/>
    </location>
</feature>
<feature type="active site" description="Charge relay system" evidence="5">
    <location>
        <position position="324"/>
    </location>
</feature>
<dbReference type="InterPro" id="IPR000997">
    <property type="entry name" value="Cholinesterase"/>
</dbReference>
<comment type="caution">
    <text evidence="8">The sequence shown here is derived from an EMBL/GenBank/DDBJ whole genome shotgun (WGS) entry which is preliminary data.</text>
</comment>
<protein>
    <recommendedName>
        <fullName evidence="7">Carboxylesterase type B domain-containing protein</fullName>
    </recommendedName>
</protein>
<dbReference type="SUPFAM" id="SSF53474">
    <property type="entry name" value="alpha/beta-Hydrolases"/>
    <property type="match status" value="1"/>
</dbReference>
<dbReference type="InterPro" id="IPR050654">
    <property type="entry name" value="AChE-related_enzymes"/>
</dbReference>
<evidence type="ECO:0000256" key="1">
    <source>
        <dbReference type="ARBA" id="ARBA00005964"/>
    </source>
</evidence>
<dbReference type="Gene3D" id="3.40.50.1820">
    <property type="entry name" value="alpha/beta hydrolase"/>
    <property type="match status" value="1"/>
</dbReference>
<keyword evidence="3" id="KW-0378">Hydrolase</keyword>
<evidence type="ECO:0000313" key="8">
    <source>
        <dbReference type="EMBL" id="KAK3793242.1"/>
    </source>
</evidence>
<dbReference type="GO" id="GO:0005615">
    <property type="term" value="C:extracellular space"/>
    <property type="evidence" value="ECO:0007669"/>
    <property type="project" value="TreeGrafter"/>
</dbReference>
<dbReference type="GO" id="GO:0006581">
    <property type="term" value="P:acetylcholine catabolic process"/>
    <property type="evidence" value="ECO:0007669"/>
    <property type="project" value="TreeGrafter"/>
</dbReference>
<proteinExistence type="inferred from homology"/>
<feature type="region of interest" description="Disordered" evidence="6">
    <location>
        <begin position="527"/>
        <end position="581"/>
    </location>
</feature>
<feature type="active site" description="Charge relay system" evidence="5">
    <location>
        <position position="433"/>
    </location>
</feature>
<dbReference type="PROSITE" id="PS00941">
    <property type="entry name" value="CARBOXYLESTERASE_B_2"/>
    <property type="match status" value="1"/>
</dbReference>
<evidence type="ECO:0000256" key="3">
    <source>
        <dbReference type="ARBA" id="ARBA00022801"/>
    </source>
</evidence>
<evidence type="ECO:0000313" key="9">
    <source>
        <dbReference type="Proteomes" id="UP001283361"/>
    </source>
</evidence>
<gene>
    <name evidence="8" type="ORF">RRG08_014720</name>
</gene>
<dbReference type="GO" id="GO:0003990">
    <property type="term" value="F:acetylcholinesterase activity"/>
    <property type="evidence" value="ECO:0007669"/>
    <property type="project" value="TreeGrafter"/>
</dbReference>
<reference evidence="8" key="1">
    <citation type="journal article" date="2023" name="G3 (Bethesda)">
        <title>A reference genome for the long-term kleptoplast-retaining sea slug Elysia crispata morphotype clarki.</title>
        <authorList>
            <person name="Eastman K.E."/>
            <person name="Pendleton A.L."/>
            <person name="Shaikh M.A."/>
            <person name="Suttiyut T."/>
            <person name="Ogas R."/>
            <person name="Tomko P."/>
            <person name="Gavelis G."/>
            <person name="Widhalm J.R."/>
            <person name="Wisecaver J.H."/>
        </authorList>
    </citation>
    <scope>NUCLEOTIDE SEQUENCE</scope>
    <source>
        <strain evidence="8">ECLA1</strain>
    </source>
</reference>
<comment type="similarity">
    <text evidence="1">Belongs to the type-B carboxylesterase/lipase family.</text>
</comment>
<accession>A0AAE1AUV1</accession>
<sequence length="581" mass="63523">MVEIYYGVPYAKPPVGARRFRAPLPAKPWGSVPLDGTVKPNACWQSLDTSFERNAGVDMWNANTNKSEDCLYLNIWRPDTTVDSPAAGSGDGEEIATSSSHKSIMVWIFGGSYNSGSATLDVYEASQLAVREDVIVVTIAYRLGALGFFYLGNGAVPGNAGLLDQAMALEWIRDNAENLGGRRDDITIFGESAGAASVGLHLFSPISKHLFKNAIMQSTSPLAYWAVMDTTKARARSLDLSAQMSCVNDTTSRNIDDNALLTCLQALDAAIFTDKQWDISGLKWFDITFGPVVDGTFLISHPATLMRKGDVKLTNVIIGFNKDEGIYFDIYAFKALQNLTLNGHLTSSEFDDIMMTIADGNRTFKGELVEHYCDDEDNSYLNIVDATSGDYLFKCSIVDFALQYTNLGGKVYTYSFEENFSSNPWPDWMGVPHGYEIELIFGIPLKDGSSNTQAEKNLTAHVMSWWANFAKTGAPTSENDGHVWPMYTAQDKEFAVINADGIHIAKRLRQDECELWAKHTASSHTVSELASSVLPRDVESSETPSSGRAHSTSGSQVEQVLIVQPGPQHGGGTRQGGDSLP</sequence>
<dbReference type="EMBL" id="JAWDGP010001264">
    <property type="protein sequence ID" value="KAK3793242.1"/>
    <property type="molecule type" value="Genomic_DNA"/>
</dbReference>
<evidence type="ECO:0000259" key="7">
    <source>
        <dbReference type="Pfam" id="PF00135"/>
    </source>
</evidence>
<evidence type="ECO:0000256" key="4">
    <source>
        <dbReference type="ARBA" id="ARBA00023157"/>
    </source>
</evidence>
<keyword evidence="9" id="KW-1185">Reference proteome</keyword>
<dbReference type="PANTHER" id="PTHR43918:SF12">
    <property type="entry name" value="ACETYLCHOLINESTERASE 1"/>
    <property type="match status" value="1"/>
</dbReference>
<name>A0AAE1AUV1_9GAST</name>
<dbReference type="Pfam" id="PF00135">
    <property type="entry name" value="COesterase"/>
    <property type="match status" value="1"/>
</dbReference>
<dbReference type="PANTHER" id="PTHR43918">
    <property type="entry name" value="ACETYLCHOLINESTERASE"/>
    <property type="match status" value="1"/>
</dbReference>
<evidence type="ECO:0000256" key="2">
    <source>
        <dbReference type="ARBA" id="ARBA00022487"/>
    </source>
</evidence>
<dbReference type="InterPro" id="IPR002018">
    <property type="entry name" value="CarbesteraseB"/>
</dbReference>
<dbReference type="InterPro" id="IPR029058">
    <property type="entry name" value="AB_hydrolase_fold"/>
</dbReference>
<dbReference type="Proteomes" id="UP001283361">
    <property type="component" value="Unassembled WGS sequence"/>
</dbReference>
<dbReference type="InterPro" id="IPR019819">
    <property type="entry name" value="Carboxylesterase_B_CS"/>
</dbReference>
<organism evidence="8 9">
    <name type="scientific">Elysia crispata</name>
    <name type="common">lettuce slug</name>
    <dbReference type="NCBI Taxonomy" id="231223"/>
    <lineage>
        <taxon>Eukaryota</taxon>
        <taxon>Metazoa</taxon>
        <taxon>Spiralia</taxon>
        <taxon>Lophotrochozoa</taxon>
        <taxon>Mollusca</taxon>
        <taxon>Gastropoda</taxon>
        <taxon>Heterobranchia</taxon>
        <taxon>Euthyneura</taxon>
        <taxon>Panpulmonata</taxon>
        <taxon>Sacoglossa</taxon>
        <taxon>Placobranchoidea</taxon>
        <taxon>Plakobranchidae</taxon>
        <taxon>Elysia</taxon>
    </lineage>
</organism>